<evidence type="ECO:0000313" key="1">
    <source>
        <dbReference type="EMBL" id="CAL5036003.1"/>
    </source>
</evidence>
<accession>A0ABC9DBP0</accession>
<dbReference type="InterPro" id="IPR045056">
    <property type="entry name" value="Nop56/Nop58"/>
</dbReference>
<gene>
    <name evidence="1" type="ORF">URODEC1_LOCUS83730</name>
</gene>
<dbReference type="PANTHER" id="PTHR10894:SF35">
    <property type="entry name" value="PROTEIN, PUTATIVE, EXPRESSED-RELATED"/>
    <property type="match status" value="1"/>
</dbReference>
<organism evidence="1 2">
    <name type="scientific">Urochloa decumbens</name>
    <dbReference type="NCBI Taxonomy" id="240449"/>
    <lineage>
        <taxon>Eukaryota</taxon>
        <taxon>Viridiplantae</taxon>
        <taxon>Streptophyta</taxon>
        <taxon>Embryophyta</taxon>
        <taxon>Tracheophyta</taxon>
        <taxon>Spermatophyta</taxon>
        <taxon>Magnoliopsida</taxon>
        <taxon>Liliopsida</taxon>
        <taxon>Poales</taxon>
        <taxon>Poaceae</taxon>
        <taxon>PACMAD clade</taxon>
        <taxon>Panicoideae</taxon>
        <taxon>Panicodae</taxon>
        <taxon>Paniceae</taxon>
        <taxon>Melinidinae</taxon>
        <taxon>Urochloa</taxon>
    </lineage>
</organism>
<evidence type="ECO:0000313" key="2">
    <source>
        <dbReference type="Proteomes" id="UP001497457"/>
    </source>
</evidence>
<keyword evidence="2" id="KW-1185">Reference proteome</keyword>
<dbReference type="EMBL" id="OZ075142">
    <property type="protein sequence ID" value="CAL5036003.1"/>
    <property type="molecule type" value="Genomic_DNA"/>
</dbReference>
<reference evidence="1 2" key="2">
    <citation type="submission" date="2024-10" db="EMBL/GenBank/DDBJ databases">
        <authorList>
            <person name="Ryan C."/>
        </authorList>
    </citation>
    <scope>NUCLEOTIDE SEQUENCE [LARGE SCALE GENOMIC DNA]</scope>
</reference>
<dbReference type="AlphaFoldDB" id="A0ABC9DBP0"/>
<name>A0ABC9DBP0_9POAL</name>
<dbReference type="Proteomes" id="UP001497457">
    <property type="component" value="Chromosome 32b"/>
</dbReference>
<proteinExistence type="predicted"/>
<sequence length="304" mass="35014">MSVSSTGLGNLINSQLISVLFETPSGFAIFTMLEKDLKQPDAMQNVWANFGADYRVEDFIWLKEFQEFKDKSCAINQDTGVSWDLTEMIKRYHVHGQKIAVGNAEYKVIIENSLGVPCLFDEIVMEVMWGLKNLMHFLIPQEKMKLRNADRLPMSQGLMMILNRHGFGIKPEMVDNDIILATCMLLDCEYCDVKNRNPLRLAGWHIEEVSGIKFEGWDLMKLATAVNIICYPAEATITEKAMFTHDEVLKFEKDAHKYEDRFYKGLCLNVYNEMVEARAHIKSVHEALKTLPYMHEVRSSERIT</sequence>
<reference evidence="2" key="1">
    <citation type="submission" date="2024-06" db="EMBL/GenBank/DDBJ databases">
        <authorList>
            <person name="Ryan C."/>
        </authorList>
    </citation>
    <scope>NUCLEOTIDE SEQUENCE [LARGE SCALE GENOMIC DNA]</scope>
</reference>
<dbReference type="PANTHER" id="PTHR10894">
    <property type="entry name" value="NUCLEOLAR PROTEIN 5 NUCLEOLAR PROTEIN NOP5 NOP58"/>
    <property type="match status" value="1"/>
</dbReference>
<protein>
    <submittedName>
        <fullName evidence="1">Uncharacterized protein</fullName>
    </submittedName>
</protein>